<sequence length="143" mass="17347">MDLITYKVIFKETADEWLFQYRKSDGIIYNFINLKGNRIISLLANNQFPESTKMMEEWTKYKKKIDIKLVLDDYKFETFWDKYDLKQKKEFAEKAYDKLTLVEKIACFDKLTSYDAYVKAKGINKQLLVTWINQKRYNDEFKI</sequence>
<dbReference type="EMBL" id="QUNI01000003">
    <property type="protein sequence ID" value="REH00288.1"/>
    <property type="molecule type" value="Genomic_DNA"/>
</dbReference>
<dbReference type="AlphaFoldDB" id="A0A3E0EPY7"/>
<keyword evidence="2" id="KW-1185">Reference proteome</keyword>
<evidence type="ECO:0000313" key="1">
    <source>
        <dbReference type="EMBL" id="REH00288.1"/>
    </source>
</evidence>
<evidence type="ECO:0000313" key="2">
    <source>
        <dbReference type="Proteomes" id="UP000257136"/>
    </source>
</evidence>
<organism evidence="1 2">
    <name type="scientific">Flavobacterium aquicola</name>
    <dbReference type="NCBI Taxonomy" id="1682742"/>
    <lineage>
        <taxon>Bacteria</taxon>
        <taxon>Pseudomonadati</taxon>
        <taxon>Bacteroidota</taxon>
        <taxon>Flavobacteriia</taxon>
        <taxon>Flavobacteriales</taxon>
        <taxon>Flavobacteriaceae</taxon>
        <taxon>Flavobacterium</taxon>
    </lineage>
</organism>
<dbReference type="RefSeq" id="WP_115811495.1">
    <property type="nucleotide sequence ID" value="NZ_QUNI01000003.1"/>
</dbReference>
<proteinExistence type="predicted"/>
<dbReference type="OrthoDB" id="1132132at2"/>
<accession>A0A3E0EPY7</accession>
<dbReference type="Proteomes" id="UP000257136">
    <property type="component" value="Unassembled WGS sequence"/>
</dbReference>
<comment type="caution">
    <text evidence="1">The sequence shown here is derived from an EMBL/GenBank/DDBJ whole genome shotgun (WGS) entry which is preliminary data.</text>
</comment>
<gene>
    <name evidence="1" type="ORF">C8P67_103264</name>
</gene>
<name>A0A3E0EPY7_9FLAO</name>
<protein>
    <submittedName>
        <fullName evidence="1">Uncharacterized protein</fullName>
    </submittedName>
</protein>
<reference evidence="1 2" key="1">
    <citation type="submission" date="2018-08" db="EMBL/GenBank/DDBJ databases">
        <title>Genomic Encyclopedia of Archaeal and Bacterial Type Strains, Phase II (KMG-II): from individual species to whole genera.</title>
        <authorList>
            <person name="Goeker M."/>
        </authorList>
    </citation>
    <scope>NUCLEOTIDE SEQUENCE [LARGE SCALE GENOMIC DNA]</scope>
    <source>
        <strain evidence="1 2">DSM 100880</strain>
    </source>
</reference>